<organism evidence="1 2">
    <name type="scientific">Sphingobacterium cellulitidis</name>
    <dbReference type="NCBI Taxonomy" id="1768011"/>
    <lineage>
        <taxon>Bacteria</taxon>
        <taxon>Pseudomonadati</taxon>
        <taxon>Bacteroidota</taxon>
        <taxon>Sphingobacteriia</taxon>
        <taxon>Sphingobacteriales</taxon>
        <taxon>Sphingobacteriaceae</taxon>
        <taxon>Sphingobacterium</taxon>
    </lineage>
</organism>
<dbReference type="Proteomes" id="UP000614460">
    <property type="component" value="Unassembled WGS sequence"/>
</dbReference>
<protein>
    <recommendedName>
        <fullName evidence="3">HEAT repeat domain-containing protein</fullName>
    </recommendedName>
</protein>
<gene>
    <name evidence="1" type="ORF">GCM10011516_15470</name>
</gene>
<dbReference type="RefSeq" id="WP_094256727.1">
    <property type="nucleotide sequence ID" value="NZ_BMKM01000003.1"/>
</dbReference>
<dbReference type="InterPro" id="IPR011989">
    <property type="entry name" value="ARM-like"/>
</dbReference>
<dbReference type="Gene3D" id="1.25.10.10">
    <property type="entry name" value="Leucine-rich Repeat Variant"/>
    <property type="match status" value="1"/>
</dbReference>
<reference evidence="1" key="2">
    <citation type="submission" date="2020-09" db="EMBL/GenBank/DDBJ databases">
        <authorList>
            <person name="Sun Q."/>
            <person name="Zhou Y."/>
        </authorList>
    </citation>
    <scope>NUCLEOTIDE SEQUENCE</scope>
    <source>
        <strain evidence="1">CGMCC 1.15966</strain>
    </source>
</reference>
<sequence length="207" mass="23759">MIQEKLASFLGRRDETPNIELAQLISNNKDSQAVKDLVLLLKGKNKDFQNDSIKVLYEVAEHTPELISDFIQDFIDALKSKNNRLQWGAMTALKKITPINAEQIFKNILVLEQATEQGSVITRDNFIEILSILLDEKENEDLIFPMILKQLKNCPTNQLPMYTEILAPKITSVTCKPFQETVSSRLNEIDKESKRKRIEKVLKKLNC</sequence>
<dbReference type="SUPFAM" id="SSF48371">
    <property type="entry name" value="ARM repeat"/>
    <property type="match status" value="1"/>
</dbReference>
<evidence type="ECO:0008006" key="3">
    <source>
        <dbReference type="Google" id="ProtNLM"/>
    </source>
</evidence>
<reference evidence="1" key="1">
    <citation type="journal article" date="2014" name="Int. J. Syst. Evol. Microbiol.">
        <title>Complete genome sequence of Corynebacterium casei LMG S-19264T (=DSM 44701T), isolated from a smear-ripened cheese.</title>
        <authorList>
            <consortium name="US DOE Joint Genome Institute (JGI-PGF)"/>
            <person name="Walter F."/>
            <person name="Albersmeier A."/>
            <person name="Kalinowski J."/>
            <person name="Ruckert C."/>
        </authorList>
    </citation>
    <scope>NUCLEOTIDE SEQUENCE</scope>
    <source>
        <strain evidence="1">CGMCC 1.15966</strain>
    </source>
</reference>
<dbReference type="EMBL" id="BMKM01000003">
    <property type="protein sequence ID" value="GGE18720.1"/>
    <property type="molecule type" value="Genomic_DNA"/>
</dbReference>
<evidence type="ECO:0000313" key="1">
    <source>
        <dbReference type="EMBL" id="GGE18720.1"/>
    </source>
</evidence>
<dbReference type="InterPro" id="IPR016024">
    <property type="entry name" value="ARM-type_fold"/>
</dbReference>
<comment type="caution">
    <text evidence="1">The sequence shown here is derived from an EMBL/GenBank/DDBJ whole genome shotgun (WGS) entry which is preliminary data.</text>
</comment>
<dbReference type="AlphaFoldDB" id="A0A8H9KTC8"/>
<proteinExistence type="predicted"/>
<evidence type="ECO:0000313" key="2">
    <source>
        <dbReference type="Proteomes" id="UP000614460"/>
    </source>
</evidence>
<accession>A0A8H9KTC8</accession>
<name>A0A8H9KTC8_9SPHI</name>
<keyword evidence="2" id="KW-1185">Reference proteome</keyword>